<keyword evidence="7" id="KW-0804">Transcription</keyword>
<dbReference type="GO" id="GO:0005634">
    <property type="term" value="C:nucleus"/>
    <property type="evidence" value="ECO:0007669"/>
    <property type="project" value="UniProtKB-SubCell"/>
</dbReference>
<evidence type="ECO:0000313" key="10">
    <source>
        <dbReference type="EMBL" id="VVT58390.1"/>
    </source>
</evidence>
<evidence type="ECO:0000256" key="1">
    <source>
        <dbReference type="ARBA" id="ARBA00004123"/>
    </source>
</evidence>
<evidence type="ECO:0000313" key="11">
    <source>
        <dbReference type="Proteomes" id="UP000398389"/>
    </source>
</evidence>
<dbReference type="GeneID" id="43584996"/>
<gene>
    <name evidence="10" type="ORF">SAPINGB_P006182</name>
</gene>
<dbReference type="Proteomes" id="UP000398389">
    <property type="component" value="Unassembled WGS sequence"/>
</dbReference>
<evidence type="ECO:0000256" key="4">
    <source>
        <dbReference type="ARBA" id="ARBA00022490"/>
    </source>
</evidence>
<dbReference type="InterPro" id="IPR013734">
    <property type="entry name" value="TF_Nrm1/Whi5"/>
</dbReference>
<dbReference type="RefSeq" id="XP_031856787.1">
    <property type="nucleotide sequence ID" value="XM_032000896.1"/>
</dbReference>
<organism evidence="10 11">
    <name type="scientific">Magnusiomyces paraingens</name>
    <dbReference type="NCBI Taxonomy" id="2606893"/>
    <lineage>
        <taxon>Eukaryota</taxon>
        <taxon>Fungi</taxon>
        <taxon>Dikarya</taxon>
        <taxon>Ascomycota</taxon>
        <taxon>Saccharomycotina</taxon>
        <taxon>Dipodascomycetes</taxon>
        <taxon>Dipodascales</taxon>
        <taxon>Dipodascaceae</taxon>
        <taxon>Magnusiomyces</taxon>
    </lineage>
</organism>
<dbReference type="GO" id="GO:0005737">
    <property type="term" value="C:cytoplasm"/>
    <property type="evidence" value="ECO:0007669"/>
    <property type="project" value="UniProtKB-SubCell"/>
</dbReference>
<keyword evidence="4" id="KW-0963">Cytoplasm</keyword>
<evidence type="ECO:0000256" key="3">
    <source>
        <dbReference type="ARBA" id="ARBA00006922"/>
    </source>
</evidence>
<proteinExistence type="inferred from homology"/>
<evidence type="ECO:0000256" key="5">
    <source>
        <dbReference type="ARBA" id="ARBA00022491"/>
    </source>
</evidence>
<evidence type="ECO:0000256" key="8">
    <source>
        <dbReference type="ARBA" id="ARBA00023242"/>
    </source>
</evidence>
<evidence type="ECO:0000256" key="6">
    <source>
        <dbReference type="ARBA" id="ARBA00023015"/>
    </source>
</evidence>
<keyword evidence="5" id="KW-0678">Repressor</keyword>
<evidence type="ECO:0000256" key="9">
    <source>
        <dbReference type="SAM" id="MobiDB-lite"/>
    </source>
</evidence>
<dbReference type="Pfam" id="PF08528">
    <property type="entry name" value="Whi5"/>
    <property type="match status" value="1"/>
</dbReference>
<protein>
    <submittedName>
        <fullName evidence="10">Uncharacterized protein</fullName>
    </submittedName>
</protein>
<sequence length="237" mass="26751">MASPNYLLPPKDYQGRSRSTDHVTSNTFSKKLPTHRHNYVTATKMRLRLRLALYKIKTKQTRLPLADLAHTNTESSISPVPTLFSPASNVSSSSFTSMDFQYSSLSSSFSSSSSSSRFMYSPSHAYSSSSIPQNIPLGPPQFHLQTIPKHHNVPVYHIQQYPYYNYNQIPASVPTLIYQDHSPFQQQQNHYFFQQGLAPAPRLHTGPIVKLGPSSANISTPLVFRNHTQDSIRLTLR</sequence>
<dbReference type="AlphaFoldDB" id="A0A5E8C5M8"/>
<reference evidence="10 11" key="1">
    <citation type="submission" date="2019-09" db="EMBL/GenBank/DDBJ databases">
        <authorList>
            <person name="Brejova B."/>
        </authorList>
    </citation>
    <scope>NUCLEOTIDE SEQUENCE [LARGE SCALE GENOMIC DNA]</scope>
</reference>
<keyword evidence="6" id="KW-0805">Transcription regulation</keyword>
<evidence type="ECO:0000256" key="7">
    <source>
        <dbReference type="ARBA" id="ARBA00023163"/>
    </source>
</evidence>
<keyword evidence="8" id="KW-0539">Nucleus</keyword>
<feature type="region of interest" description="Disordered" evidence="9">
    <location>
        <begin position="1"/>
        <end position="29"/>
    </location>
</feature>
<comment type="similarity">
    <text evidence="3">Belongs to the WHI5/NRM1 family.</text>
</comment>
<comment type="subcellular location">
    <subcellularLocation>
        <location evidence="2">Cytoplasm</location>
    </subcellularLocation>
    <subcellularLocation>
        <location evidence="1">Nucleus</location>
    </subcellularLocation>
</comment>
<accession>A0A5E8C5M8</accession>
<evidence type="ECO:0000256" key="2">
    <source>
        <dbReference type="ARBA" id="ARBA00004496"/>
    </source>
</evidence>
<dbReference type="EMBL" id="CABVLU010000005">
    <property type="protein sequence ID" value="VVT58390.1"/>
    <property type="molecule type" value="Genomic_DNA"/>
</dbReference>
<keyword evidence="11" id="KW-1185">Reference proteome</keyword>
<name>A0A5E8C5M8_9ASCO</name>